<name>A0A367S193_9NOSO</name>
<dbReference type="Gene3D" id="3.30.450.20">
    <property type="entry name" value="PAS domain"/>
    <property type="match status" value="1"/>
</dbReference>
<dbReference type="PANTHER" id="PTHR41523">
    <property type="entry name" value="TWO-COMPONENT SYSTEM SENSOR PROTEIN"/>
    <property type="match status" value="1"/>
</dbReference>
<dbReference type="Pfam" id="PF00571">
    <property type="entry name" value="CBS"/>
    <property type="match status" value="1"/>
</dbReference>
<organism evidence="12 13">
    <name type="scientific">Nostoc minutum NIES-26</name>
    <dbReference type="NCBI Taxonomy" id="1844469"/>
    <lineage>
        <taxon>Bacteria</taxon>
        <taxon>Bacillati</taxon>
        <taxon>Cyanobacteriota</taxon>
        <taxon>Cyanophyceae</taxon>
        <taxon>Nostocales</taxon>
        <taxon>Nostocaceae</taxon>
        <taxon>Nostoc</taxon>
    </lineage>
</organism>
<keyword evidence="4" id="KW-0808">Transferase</keyword>
<dbReference type="GO" id="GO:0005524">
    <property type="term" value="F:ATP binding"/>
    <property type="evidence" value="ECO:0007669"/>
    <property type="project" value="UniProtKB-KW"/>
</dbReference>
<keyword evidence="13" id="KW-1185">Reference proteome</keyword>
<dbReference type="InterPro" id="IPR005467">
    <property type="entry name" value="His_kinase_dom"/>
</dbReference>
<proteinExistence type="predicted"/>
<dbReference type="EC" id="2.7.13.3" evidence="2"/>
<evidence type="ECO:0000256" key="3">
    <source>
        <dbReference type="ARBA" id="ARBA00022553"/>
    </source>
</evidence>
<keyword evidence="6" id="KW-0418">Kinase</keyword>
<dbReference type="InterPro" id="IPR011495">
    <property type="entry name" value="Sig_transdc_His_kin_sub2_dim/P"/>
</dbReference>
<evidence type="ECO:0000256" key="7">
    <source>
        <dbReference type="ARBA" id="ARBA00022840"/>
    </source>
</evidence>
<gene>
    <name evidence="12" type="ORF">A6770_07055</name>
</gene>
<comment type="catalytic activity">
    <reaction evidence="1">
        <text>ATP + protein L-histidine = ADP + protein N-phospho-L-histidine.</text>
        <dbReference type="EC" id="2.7.13.3"/>
    </reaction>
</comment>
<dbReference type="Pfam" id="PF02518">
    <property type="entry name" value="HATPase_c"/>
    <property type="match status" value="1"/>
</dbReference>
<keyword evidence="7" id="KW-0067">ATP-binding</keyword>
<evidence type="ECO:0000313" key="13">
    <source>
        <dbReference type="Proteomes" id="UP000252107"/>
    </source>
</evidence>
<keyword evidence="5" id="KW-0547">Nucleotide-binding</keyword>
<evidence type="ECO:0000256" key="2">
    <source>
        <dbReference type="ARBA" id="ARBA00012438"/>
    </source>
</evidence>
<evidence type="ECO:0000256" key="5">
    <source>
        <dbReference type="ARBA" id="ARBA00022741"/>
    </source>
</evidence>
<dbReference type="SUPFAM" id="SSF55874">
    <property type="entry name" value="ATPase domain of HSP90 chaperone/DNA topoisomerase II/histidine kinase"/>
    <property type="match status" value="1"/>
</dbReference>
<comment type="caution">
    <text evidence="12">The sequence shown here is derived from an EMBL/GenBank/DDBJ whole genome shotgun (WGS) entry which is preliminary data.</text>
</comment>
<feature type="domain" description="Histidine kinase" evidence="10">
    <location>
        <begin position="209"/>
        <end position="403"/>
    </location>
</feature>
<dbReference type="PANTHER" id="PTHR41523:SF8">
    <property type="entry name" value="ETHYLENE RESPONSE SENSOR PROTEIN"/>
    <property type="match status" value="1"/>
</dbReference>
<keyword evidence="9" id="KW-0175">Coiled coil</keyword>
<keyword evidence="8" id="KW-0129">CBS domain</keyword>
<dbReference type="Gene3D" id="3.10.580.10">
    <property type="entry name" value="CBS-domain"/>
    <property type="match status" value="1"/>
</dbReference>
<evidence type="ECO:0000313" key="12">
    <source>
        <dbReference type="EMBL" id="RCJ42636.1"/>
    </source>
</evidence>
<evidence type="ECO:0000256" key="6">
    <source>
        <dbReference type="ARBA" id="ARBA00022777"/>
    </source>
</evidence>
<feature type="domain" description="CBS" evidence="11">
    <location>
        <begin position="125"/>
        <end position="183"/>
    </location>
</feature>
<dbReference type="SMART" id="SM00387">
    <property type="entry name" value="HATPase_c"/>
    <property type="match status" value="1"/>
</dbReference>
<evidence type="ECO:0000259" key="11">
    <source>
        <dbReference type="PROSITE" id="PS51371"/>
    </source>
</evidence>
<evidence type="ECO:0000256" key="1">
    <source>
        <dbReference type="ARBA" id="ARBA00000085"/>
    </source>
</evidence>
<feature type="coiled-coil region" evidence="9">
    <location>
        <begin position="172"/>
        <end position="206"/>
    </location>
</feature>
<reference evidence="12" key="1">
    <citation type="submission" date="2016-04" db="EMBL/GenBank/DDBJ databases">
        <authorList>
            <person name="Tabuchi Yagui T.R."/>
        </authorList>
    </citation>
    <scope>NUCLEOTIDE SEQUENCE [LARGE SCALE GENOMIC DNA]</scope>
    <source>
        <strain evidence="12">NIES-26</strain>
    </source>
</reference>
<evidence type="ECO:0000256" key="9">
    <source>
        <dbReference type="SAM" id="Coils"/>
    </source>
</evidence>
<dbReference type="AlphaFoldDB" id="A0A367S193"/>
<dbReference type="InterPro" id="IPR046342">
    <property type="entry name" value="CBS_dom_sf"/>
</dbReference>
<accession>A0A367S193</accession>
<evidence type="ECO:0000256" key="8">
    <source>
        <dbReference type="PROSITE-ProRule" id="PRU00703"/>
    </source>
</evidence>
<dbReference type="SMART" id="SM00116">
    <property type="entry name" value="CBS"/>
    <property type="match status" value="1"/>
</dbReference>
<evidence type="ECO:0000259" key="10">
    <source>
        <dbReference type="PROSITE" id="PS50109"/>
    </source>
</evidence>
<dbReference type="Pfam" id="PF07568">
    <property type="entry name" value="HisKA_2"/>
    <property type="match status" value="1"/>
</dbReference>
<evidence type="ECO:0000256" key="4">
    <source>
        <dbReference type="ARBA" id="ARBA00022679"/>
    </source>
</evidence>
<protein>
    <recommendedName>
        <fullName evidence="2">histidine kinase</fullName>
        <ecNumber evidence="2">2.7.13.3</ecNumber>
    </recommendedName>
</protein>
<dbReference type="InterPro" id="IPR000644">
    <property type="entry name" value="CBS_dom"/>
</dbReference>
<dbReference type="Gene3D" id="3.30.565.10">
    <property type="entry name" value="Histidine kinase-like ATPase, C-terminal domain"/>
    <property type="match status" value="1"/>
</dbReference>
<sequence length="403" mass="45531">MPVLYYAIQESTLTFAPDTPLIKIVIFWEDIIKNTGSEDKSFPALDSGSWESYSTQVEANARRLIPLSNSLSIGEEPPKSQALLPVDCVFIVEKSQLLGILTLTDLKHLIASKINLATVTIAEVMREPIITLPENFDINTTMQIVRQYGLYHLPIIDDMNILLGIVTPDSITAGLQKELSNTSKQLERETAQRRSLELALKEKETLLKEIHHRVKNNLQIISSLLRLKARHISDEQAIDIFQDSQNRVQAMATIHESMSKSHNLASIKFADYVHNLTTNLLTSYGVTPNIKIHLNIEQLFLNINTVVHCGLIINELICNAIKHAFLYRDTGNIYVNFRRFEYNKYLLDISDDGVGFPQGLEVLQNQSLGLQIVWSLVEQLEGTIAFNSNKLGTVFTIKFVMQN</sequence>
<dbReference type="Proteomes" id="UP000252107">
    <property type="component" value="Unassembled WGS sequence"/>
</dbReference>
<dbReference type="SUPFAM" id="SSF54631">
    <property type="entry name" value="CBS-domain pair"/>
    <property type="match status" value="1"/>
</dbReference>
<dbReference type="EMBL" id="LXQD01000001">
    <property type="protein sequence ID" value="RCJ42636.1"/>
    <property type="molecule type" value="Genomic_DNA"/>
</dbReference>
<dbReference type="PROSITE" id="PS51371">
    <property type="entry name" value="CBS"/>
    <property type="match status" value="1"/>
</dbReference>
<dbReference type="InterPro" id="IPR036890">
    <property type="entry name" value="HATPase_C_sf"/>
</dbReference>
<dbReference type="GO" id="GO:0004673">
    <property type="term" value="F:protein histidine kinase activity"/>
    <property type="evidence" value="ECO:0007669"/>
    <property type="project" value="UniProtKB-EC"/>
</dbReference>
<dbReference type="PROSITE" id="PS50109">
    <property type="entry name" value="HIS_KIN"/>
    <property type="match status" value="1"/>
</dbReference>
<dbReference type="InterPro" id="IPR003594">
    <property type="entry name" value="HATPase_dom"/>
</dbReference>
<keyword evidence="3" id="KW-0597">Phosphoprotein</keyword>